<dbReference type="WBParaSite" id="HPLM_0002106901-mRNA-1">
    <property type="protein sequence ID" value="HPLM_0002106901-mRNA-1"/>
    <property type="gene ID" value="HPLM_0002106901"/>
</dbReference>
<name>A0A0N4X9M4_HAEPC</name>
<proteinExistence type="predicted"/>
<dbReference type="AlphaFoldDB" id="A0A0N4X9M4"/>
<accession>A0A0N4X9M4</accession>
<organism evidence="1">
    <name type="scientific">Haemonchus placei</name>
    <name type="common">Barber's pole worm</name>
    <dbReference type="NCBI Taxonomy" id="6290"/>
    <lineage>
        <taxon>Eukaryota</taxon>
        <taxon>Metazoa</taxon>
        <taxon>Ecdysozoa</taxon>
        <taxon>Nematoda</taxon>
        <taxon>Chromadorea</taxon>
        <taxon>Rhabditida</taxon>
        <taxon>Rhabditina</taxon>
        <taxon>Rhabditomorpha</taxon>
        <taxon>Strongyloidea</taxon>
        <taxon>Trichostrongylidae</taxon>
        <taxon>Haemonchus</taxon>
    </lineage>
</organism>
<reference evidence="1" key="1">
    <citation type="submission" date="2017-02" db="UniProtKB">
        <authorList>
            <consortium name="WormBaseParasite"/>
        </authorList>
    </citation>
    <scope>IDENTIFICATION</scope>
</reference>
<protein>
    <submittedName>
        <fullName evidence="1">S1 motif domain-containing protein</fullName>
    </submittedName>
</protein>
<sequence>MKTRQPQGFCADGIDDEGANRFSAIGDISDFESRFKGTGMILEDVGDVVVVGFIVTKERYDWHP</sequence>
<evidence type="ECO:0000313" key="1">
    <source>
        <dbReference type="WBParaSite" id="HPLM_0002106901-mRNA-1"/>
    </source>
</evidence>